<evidence type="ECO:0000313" key="2">
    <source>
        <dbReference type="EMBL" id="UWZ52726.1"/>
    </source>
</evidence>
<dbReference type="AlphaFoldDB" id="A0A9Q9IBI6"/>
<dbReference type="EMBL" id="CP073767">
    <property type="protein sequence ID" value="UWZ52726.1"/>
    <property type="molecule type" value="Genomic_DNA"/>
</dbReference>
<dbReference type="OrthoDB" id="581431at2"/>
<dbReference type="RefSeq" id="WP_156089532.1">
    <property type="nucleotide sequence ID" value="NZ_CP073767.1"/>
</dbReference>
<feature type="domain" description="FtsH ternary system" evidence="1">
    <location>
        <begin position="22"/>
        <end position="276"/>
    </location>
</feature>
<protein>
    <recommendedName>
        <fullName evidence="1">FtsH ternary system domain-containing protein</fullName>
    </recommendedName>
</protein>
<name>A0A9Q9IBI6_9ACTN</name>
<accession>A0A9Q9IBI6</accession>
<dbReference type="KEGG" id="daur:Daura_39850"/>
<dbReference type="InterPro" id="IPR045480">
    <property type="entry name" value="fvmX1"/>
</dbReference>
<sequence length="276" mass="30600">MTARATALHLVRWATTDMRQAMPEGDLAQAANLAEPDPETQRWIGRLAAVTAARLRLDPVPLNDRRPAGLGVAVLAAAVGAHRLGERATLLLRAVRPASRTADLLAHHGIVEPASAVLPDLAEQLRDLSPLTGVLDRPGPRSTGACESLLDRLRTDPGTRAMLVLRFAAAPQTGAQARWRGECLTYVRHEDPEFVLDVYETALLHHAREHEIQARLAWRQILVDRAPELAAPTAYWWRALAELEAAEPARIRRRPRLEHRRVGTNLFRRVQQLEAA</sequence>
<evidence type="ECO:0000259" key="1">
    <source>
        <dbReference type="Pfam" id="PF19998"/>
    </source>
</evidence>
<dbReference type="Pfam" id="PF19998">
    <property type="entry name" value="fvmX1"/>
    <property type="match status" value="1"/>
</dbReference>
<evidence type="ECO:0000313" key="3">
    <source>
        <dbReference type="Proteomes" id="UP001058003"/>
    </source>
</evidence>
<gene>
    <name evidence="2" type="ORF">Daura_39850</name>
</gene>
<dbReference type="Proteomes" id="UP001058003">
    <property type="component" value="Chromosome"/>
</dbReference>
<organism evidence="2 3">
    <name type="scientific">Dactylosporangium aurantiacum</name>
    <dbReference type="NCBI Taxonomy" id="35754"/>
    <lineage>
        <taxon>Bacteria</taxon>
        <taxon>Bacillati</taxon>
        <taxon>Actinomycetota</taxon>
        <taxon>Actinomycetes</taxon>
        <taxon>Micromonosporales</taxon>
        <taxon>Micromonosporaceae</taxon>
        <taxon>Dactylosporangium</taxon>
    </lineage>
</organism>
<reference evidence="2" key="1">
    <citation type="submission" date="2021-04" db="EMBL/GenBank/DDBJ databases">
        <title>Dactylosporangium aurantiacum NRRL B-8018 full assembly.</title>
        <authorList>
            <person name="Hartkoorn R.C."/>
            <person name="Beaudoing E."/>
            <person name="Hot D."/>
        </authorList>
    </citation>
    <scope>NUCLEOTIDE SEQUENCE</scope>
    <source>
        <strain evidence="2">NRRL B-8018</strain>
    </source>
</reference>
<keyword evidence="3" id="KW-1185">Reference proteome</keyword>
<proteinExistence type="predicted"/>